<evidence type="ECO:0000313" key="1">
    <source>
        <dbReference type="EMBL" id="CUQ77207.1"/>
    </source>
</evidence>
<sequence>MFNFNNVANKASRMLNKVGFQVKKYSPEILICAGVIGVGASGVMACRATTKLSDIINKANDDIIKTDEVIANPDMLPEGSEEYTEEDAAKDKVIIRAHMVMDIVKLYAPSVILGGLSLTAILTSNNILRKRNIALAAAYASTNKTLKEYRQRVVERFGEDVDKQLRFNTKQEEIETTVIDEKTGKEKKVKKTIEVYDPNTLSEFAVIFDESNVNWSKTPGANKMFLINQQRYLNDKLKAEGRLFVNDVNNALGFPITAAGQVAGWVYDEKHPIGDNCIDFGLFDLDNPRAVDFVNGYERSIIIDYNCDGNILKYLDEPRNKQYGLR</sequence>
<gene>
    <name evidence="1" type="ORF">ERS852490_01446</name>
</gene>
<dbReference type="AlphaFoldDB" id="A0A174YUJ7"/>
<dbReference type="OrthoDB" id="2040725at2"/>
<dbReference type="RefSeq" id="WP_055215605.1">
    <property type="nucleotide sequence ID" value="NZ_CZBU01000003.1"/>
</dbReference>
<name>A0A174YUJ7_9FIRM</name>
<evidence type="ECO:0000313" key="2">
    <source>
        <dbReference type="Proteomes" id="UP000095621"/>
    </source>
</evidence>
<dbReference type="InterPro" id="IPR045933">
    <property type="entry name" value="DUF6353"/>
</dbReference>
<accession>A0A174YUJ7</accession>
<proteinExistence type="predicted"/>
<dbReference type="Pfam" id="PF19880">
    <property type="entry name" value="DUF6353"/>
    <property type="match status" value="1"/>
</dbReference>
<protein>
    <submittedName>
        <fullName evidence="1">Uncharacterized protein</fullName>
    </submittedName>
</protein>
<reference evidence="1 2" key="1">
    <citation type="submission" date="2015-09" db="EMBL/GenBank/DDBJ databases">
        <authorList>
            <consortium name="Pathogen Informatics"/>
        </authorList>
    </citation>
    <scope>NUCLEOTIDE SEQUENCE [LARGE SCALE GENOMIC DNA]</scope>
    <source>
        <strain evidence="1 2">2789STDY5834875</strain>
    </source>
</reference>
<dbReference type="Proteomes" id="UP000095621">
    <property type="component" value="Unassembled WGS sequence"/>
</dbReference>
<organism evidence="1 2">
    <name type="scientific">Lachnospira eligens</name>
    <dbReference type="NCBI Taxonomy" id="39485"/>
    <lineage>
        <taxon>Bacteria</taxon>
        <taxon>Bacillati</taxon>
        <taxon>Bacillota</taxon>
        <taxon>Clostridia</taxon>
        <taxon>Lachnospirales</taxon>
        <taxon>Lachnospiraceae</taxon>
        <taxon>Lachnospira</taxon>
    </lineage>
</organism>
<dbReference type="EMBL" id="CZBU01000003">
    <property type="protein sequence ID" value="CUQ77207.1"/>
    <property type="molecule type" value="Genomic_DNA"/>
</dbReference>